<sequence>MVNFLKRIVGTKRKYTVIVSQDENPPTSILKSKKSGTNDEHGPSEKKSVRFNDETVECHYIEPARLPMRPLRRWSSRKRPKVYPTFTDDHAEGWMN</sequence>
<proteinExistence type="predicted"/>
<organism evidence="2 3">
    <name type="scientific">Panagrolaimus superbus</name>
    <dbReference type="NCBI Taxonomy" id="310955"/>
    <lineage>
        <taxon>Eukaryota</taxon>
        <taxon>Metazoa</taxon>
        <taxon>Ecdysozoa</taxon>
        <taxon>Nematoda</taxon>
        <taxon>Chromadorea</taxon>
        <taxon>Rhabditida</taxon>
        <taxon>Tylenchina</taxon>
        <taxon>Panagrolaimomorpha</taxon>
        <taxon>Panagrolaimoidea</taxon>
        <taxon>Panagrolaimidae</taxon>
        <taxon>Panagrolaimus</taxon>
    </lineage>
</organism>
<protein>
    <submittedName>
        <fullName evidence="3">Uncharacterized protein</fullName>
    </submittedName>
</protein>
<evidence type="ECO:0000313" key="3">
    <source>
        <dbReference type="WBParaSite" id="PSU_v2.g6169.t1"/>
    </source>
</evidence>
<dbReference type="Proteomes" id="UP000887577">
    <property type="component" value="Unplaced"/>
</dbReference>
<dbReference type="WBParaSite" id="PSU_v2.g6169.t1">
    <property type="protein sequence ID" value="PSU_v2.g6169.t1"/>
    <property type="gene ID" value="PSU_v2.g6169"/>
</dbReference>
<name>A0A914Z0A9_9BILA</name>
<reference evidence="3" key="1">
    <citation type="submission" date="2022-11" db="UniProtKB">
        <authorList>
            <consortium name="WormBaseParasite"/>
        </authorList>
    </citation>
    <scope>IDENTIFICATION</scope>
</reference>
<keyword evidence="2" id="KW-1185">Reference proteome</keyword>
<feature type="region of interest" description="Disordered" evidence="1">
    <location>
        <begin position="20"/>
        <end position="48"/>
    </location>
</feature>
<feature type="compositionally biased region" description="Polar residues" evidence="1">
    <location>
        <begin position="20"/>
        <end position="30"/>
    </location>
</feature>
<dbReference type="AlphaFoldDB" id="A0A914Z0A9"/>
<evidence type="ECO:0000313" key="2">
    <source>
        <dbReference type="Proteomes" id="UP000887577"/>
    </source>
</evidence>
<evidence type="ECO:0000256" key="1">
    <source>
        <dbReference type="SAM" id="MobiDB-lite"/>
    </source>
</evidence>
<feature type="compositionally biased region" description="Basic and acidic residues" evidence="1">
    <location>
        <begin position="36"/>
        <end position="48"/>
    </location>
</feature>
<accession>A0A914Z0A9</accession>